<evidence type="ECO:0000313" key="6">
    <source>
        <dbReference type="EMBL" id="KAF6814228.1"/>
    </source>
</evidence>
<dbReference type="Gene3D" id="3.30.1120.10">
    <property type="match status" value="1"/>
</dbReference>
<accession>A0A8H6JK08</accession>
<dbReference type="SUPFAM" id="SSF53649">
    <property type="entry name" value="Alkaline phosphatase-like"/>
    <property type="match status" value="1"/>
</dbReference>
<gene>
    <name evidence="6" type="ORF">CPLU01_14451</name>
</gene>
<evidence type="ECO:0000256" key="2">
    <source>
        <dbReference type="ARBA" id="ARBA00022723"/>
    </source>
</evidence>
<dbReference type="EMBL" id="WIGO01000385">
    <property type="protein sequence ID" value="KAF6814228.1"/>
    <property type="molecule type" value="Genomic_DNA"/>
</dbReference>
<keyword evidence="3" id="KW-0378">Hydrolase</keyword>
<evidence type="ECO:0000256" key="3">
    <source>
        <dbReference type="ARBA" id="ARBA00022801"/>
    </source>
</evidence>
<dbReference type="Proteomes" id="UP000654918">
    <property type="component" value="Unassembled WGS sequence"/>
</dbReference>
<comment type="similarity">
    <text evidence="1">Belongs to the sulfatase family.</text>
</comment>
<dbReference type="InterPro" id="IPR024607">
    <property type="entry name" value="Sulfatase_CS"/>
</dbReference>
<feature type="domain" description="Sulfatase N-terminal" evidence="5">
    <location>
        <begin position="10"/>
        <end position="440"/>
    </location>
</feature>
<dbReference type="PANTHER" id="PTHR42693">
    <property type="entry name" value="ARYLSULFATASE FAMILY MEMBER"/>
    <property type="match status" value="1"/>
</dbReference>
<dbReference type="AlphaFoldDB" id="A0A8H6JK08"/>
<evidence type="ECO:0000256" key="4">
    <source>
        <dbReference type="ARBA" id="ARBA00022837"/>
    </source>
</evidence>
<comment type="caution">
    <text evidence="6">The sequence shown here is derived from an EMBL/GenBank/DDBJ whole genome shotgun (WGS) entry which is preliminary data.</text>
</comment>
<evidence type="ECO:0000259" key="5">
    <source>
        <dbReference type="Pfam" id="PF00884"/>
    </source>
</evidence>
<protein>
    <submittedName>
        <fullName evidence="6">Arylsulfatase</fullName>
    </submittedName>
</protein>
<organism evidence="6 7">
    <name type="scientific">Colletotrichum plurivorum</name>
    <dbReference type="NCBI Taxonomy" id="2175906"/>
    <lineage>
        <taxon>Eukaryota</taxon>
        <taxon>Fungi</taxon>
        <taxon>Dikarya</taxon>
        <taxon>Ascomycota</taxon>
        <taxon>Pezizomycotina</taxon>
        <taxon>Sordariomycetes</taxon>
        <taxon>Hypocreomycetidae</taxon>
        <taxon>Glomerellales</taxon>
        <taxon>Glomerellaceae</taxon>
        <taxon>Colletotrichum</taxon>
        <taxon>Colletotrichum orchidearum species complex</taxon>
    </lineage>
</organism>
<evidence type="ECO:0000313" key="7">
    <source>
        <dbReference type="Proteomes" id="UP000654918"/>
    </source>
</evidence>
<dbReference type="Pfam" id="PF00884">
    <property type="entry name" value="Sulfatase"/>
    <property type="match status" value="1"/>
</dbReference>
<reference evidence="6" key="1">
    <citation type="journal article" date="2020" name="Phytopathology">
        <title>Genome Sequence Resources of Colletotrichum truncatum, C. plurivorum, C. musicola, and C. sojae: Four Species Pathogenic to Soybean (Glycine max).</title>
        <authorList>
            <person name="Rogerio F."/>
            <person name="Boufleur T.R."/>
            <person name="Ciampi-Guillardi M."/>
            <person name="Sukno S.A."/>
            <person name="Thon M.R."/>
            <person name="Massola Junior N.S."/>
            <person name="Baroncelli R."/>
        </authorList>
    </citation>
    <scope>NUCLEOTIDE SEQUENCE</scope>
    <source>
        <strain evidence="6">LFN00145</strain>
    </source>
</reference>
<keyword evidence="2" id="KW-0479">Metal-binding</keyword>
<dbReference type="PANTHER" id="PTHR42693:SF33">
    <property type="entry name" value="ARYLSULFATASE"/>
    <property type="match status" value="1"/>
</dbReference>
<dbReference type="CDD" id="cd16025">
    <property type="entry name" value="PAS_like"/>
    <property type="match status" value="1"/>
</dbReference>
<dbReference type="InterPro" id="IPR000917">
    <property type="entry name" value="Sulfatase_N"/>
</dbReference>
<dbReference type="InterPro" id="IPR017850">
    <property type="entry name" value="Alkaline_phosphatase_core_sf"/>
</dbReference>
<dbReference type="Gene3D" id="3.40.720.10">
    <property type="entry name" value="Alkaline Phosphatase, subunit A"/>
    <property type="match status" value="1"/>
</dbReference>
<dbReference type="GO" id="GO:0004065">
    <property type="term" value="F:arylsulfatase activity"/>
    <property type="evidence" value="ECO:0007669"/>
    <property type="project" value="TreeGrafter"/>
</dbReference>
<name>A0A8H6JK08_9PEZI</name>
<sequence>MASTAAAKRPNFLIVIADDLGFSDTSPYGAEIHTPTLQKLADDGIRMTNFHTAPACSPTRSMLLSGTDHHIAGLGQLAEAMARYKDPSFFKDKPGYEGYLNFRVAALPEILKAGGYHTILSGKWHLGMKKEHSPHARGFEKVFAFMAGAGNHYNYEPQFDDTRYKLPFKGSLWMEDDRFIDRKTEIPEDFYSTTYTTQRMLDFLKGRTEEDKEKPFFAYLSYLAPHWPLQAPKEKLQKYTGQYDDGPDKLGEKRVRRLKDLGLVPEDVVPAQPEGWNIDTNWEGLTDQERAESARKMEVYSGMVDAMDEGIGRVIDHLESTGELDNTFVLFMSDNGAEGVMLEALPVMGTESSMADVINTFYDNSLDNIGSKSSFTWYGPHWASAATAPSRGWKAWPTEGGIRCPCIVRYPGFENAPGAITHAFTTVMDILPTVLDLAGVQHPGKTFMGREIEAVRGKSWVSHLGSKGLASSAVHDPDEHVHGWELVGLRAIRKGPWKAVWMHPPRGSGKWDLFHVENDPAEAVDMADRDPEKLDELIKLWEVYHAETGILNYPYEFNYAKA</sequence>
<keyword evidence="7" id="KW-1185">Reference proteome</keyword>
<dbReference type="GO" id="GO:0046872">
    <property type="term" value="F:metal ion binding"/>
    <property type="evidence" value="ECO:0007669"/>
    <property type="project" value="UniProtKB-KW"/>
</dbReference>
<proteinExistence type="inferred from homology"/>
<dbReference type="PROSITE" id="PS00149">
    <property type="entry name" value="SULFATASE_2"/>
    <property type="match status" value="1"/>
</dbReference>
<evidence type="ECO:0000256" key="1">
    <source>
        <dbReference type="ARBA" id="ARBA00008779"/>
    </source>
</evidence>
<keyword evidence="4" id="KW-0106">Calcium</keyword>
<dbReference type="InterPro" id="IPR050738">
    <property type="entry name" value="Sulfatase"/>
</dbReference>